<reference evidence="2" key="1">
    <citation type="submission" date="2021-05" db="EMBL/GenBank/DDBJ databases">
        <authorList>
            <person name="Alioto T."/>
            <person name="Alioto T."/>
            <person name="Gomez Garrido J."/>
        </authorList>
    </citation>
    <scope>NUCLEOTIDE SEQUENCE</scope>
</reference>
<organism evidence="2">
    <name type="scientific">Cacopsylla melanoneura</name>
    <dbReference type="NCBI Taxonomy" id="428564"/>
    <lineage>
        <taxon>Eukaryota</taxon>
        <taxon>Metazoa</taxon>
        <taxon>Ecdysozoa</taxon>
        <taxon>Arthropoda</taxon>
        <taxon>Hexapoda</taxon>
        <taxon>Insecta</taxon>
        <taxon>Pterygota</taxon>
        <taxon>Neoptera</taxon>
        <taxon>Paraneoptera</taxon>
        <taxon>Hemiptera</taxon>
        <taxon>Sternorrhyncha</taxon>
        <taxon>Psylloidea</taxon>
        <taxon>Psyllidae</taxon>
        <taxon>Psyllinae</taxon>
        <taxon>Cacopsylla</taxon>
    </lineage>
</organism>
<dbReference type="EMBL" id="HBUF01066737">
    <property type="protein sequence ID" value="CAG6627897.1"/>
    <property type="molecule type" value="Transcribed_RNA"/>
</dbReference>
<dbReference type="EMBL" id="HBUF01066738">
    <property type="protein sequence ID" value="CAG6627898.1"/>
    <property type="molecule type" value="Transcribed_RNA"/>
</dbReference>
<accession>A0A8D8VL97</accession>
<feature type="compositionally biased region" description="Low complexity" evidence="1">
    <location>
        <begin position="137"/>
        <end position="146"/>
    </location>
</feature>
<evidence type="ECO:0000313" key="2">
    <source>
        <dbReference type="EMBL" id="CAG6627898.1"/>
    </source>
</evidence>
<protein>
    <submittedName>
        <fullName evidence="2">Uncharacterized protein</fullName>
    </submittedName>
</protein>
<sequence length="228" mass="24984">MLKPGPSSSVSIDLPPSGSKMPVAARTGTPPARKDLNRYLGTDSPTPVRKENLGLNLNLRRNRNKLKTTPDQSPSDENVTFLDSPTSSIDHMGQDLSSLAVERPRKKLSFREPEIMGYYMQMKQGVASRLSRKPKSPKSSVVGKSPSTPPPVASATVVKNAAFASETDEPSEVAFGLNNEFSDSAEDLDLEVMTLIVSEDFVEFRNTYIISLVAMCSIYPYSNQSSFY</sequence>
<feature type="region of interest" description="Disordered" evidence="1">
    <location>
        <begin position="1"/>
        <end position="98"/>
    </location>
</feature>
<proteinExistence type="predicted"/>
<feature type="region of interest" description="Disordered" evidence="1">
    <location>
        <begin position="126"/>
        <end position="153"/>
    </location>
</feature>
<dbReference type="AlphaFoldDB" id="A0A8D8VL97"/>
<evidence type="ECO:0000256" key="1">
    <source>
        <dbReference type="SAM" id="MobiDB-lite"/>
    </source>
</evidence>
<feature type="compositionally biased region" description="Polar residues" evidence="1">
    <location>
        <begin position="69"/>
        <end position="89"/>
    </location>
</feature>
<name>A0A8D8VL97_9HEMI</name>
<feature type="compositionally biased region" description="Polar residues" evidence="1">
    <location>
        <begin position="1"/>
        <end position="11"/>
    </location>
</feature>